<organism evidence="1 2">
    <name type="scientific">Actinidia rufa</name>
    <dbReference type="NCBI Taxonomy" id="165716"/>
    <lineage>
        <taxon>Eukaryota</taxon>
        <taxon>Viridiplantae</taxon>
        <taxon>Streptophyta</taxon>
        <taxon>Embryophyta</taxon>
        <taxon>Tracheophyta</taxon>
        <taxon>Spermatophyta</taxon>
        <taxon>Magnoliopsida</taxon>
        <taxon>eudicotyledons</taxon>
        <taxon>Gunneridae</taxon>
        <taxon>Pentapetalae</taxon>
        <taxon>asterids</taxon>
        <taxon>Ericales</taxon>
        <taxon>Actinidiaceae</taxon>
        <taxon>Actinidia</taxon>
    </lineage>
</organism>
<comment type="caution">
    <text evidence="1">The sequence shown here is derived from an EMBL/GenBank/DDBJ whole genome shotgun (WGS) entry which is preliminary data.</text>
</comment>
<gene>
    <name evidence="1" type="ORF">Acr_08g0017780</name>
</gene>
<keyword evidence="2" id="KW-1185">Reference proteome</keyword>
<sequence>MLSVGHGVTDHVLQEDQVADSLHAASPRQPPNRRLCDSLDIVPEHLLVPLHSALAYALSSLASIRHFQRERDLLMGK</sequence>
<dbReference type="Proteomes" id="UP000585474">
    <property type="component" value="Unassembled WGS sequence"/>
</dbReference>
<evidence type="ECO:0000313" key="2">
    <source>
        <dbReference type="Proteomes" id="UP000585474"/>
    </source>
</evidence>
<reference evidence="1 2" key="1">
    <citation type="submission" date="2019-07" db="EMBL/GenBank/DDBJ databases">
        <title>De Novo Assembly of kiwifruit Actinidia rufa.</title>
        <authorList>
            <person name="Sugita-Konishi S."/>
            <person name="Sato K."/>
            <person name="Mori E."/>
            <person name="Abe Y."/>
            <person name="Kisaki G."/>
            <person name="Hamano K."/>
            <person name="Suezawa K."/>
            <person name="Otani M."/>
            <person name="Fukuda T."/>
            <person name="Manabe T."/>
            <person name="Gomi K."/>
            <person name="Tabuchi M."/>
            <person name="Akimitsu K."/>
            <person name="Kataoka I."/>
        </authorList>
    </citation>
    <scope>NUCLEOTIDE SEQUENCE [LARGE SCALE GENOMIC DNA]</scope>
    <source>
        <strain evidence="2">cv. Fuchu</strain>
    </source>
</reference>
<proteinExistence type="predicted"/>
<name>A0A7J0F3W8_9ERIC</name>
<dbReference type="OrthoDB" id="1744678at2759"/>
<dbReference type="AlphaFoldDB" id="A0A7J0F3W8"/>
<evidence type="ECO:0000313" key="1">
    <source>
        <dbReference type="EMBL" id="GFY93382.1"/>
    </source>
</evidence>
<dbReference type="EMBL" id="BJWL01000008">
    <property type="protein sequence ID" value="GFY93382.1"/>
    <property type="molecule type" value="Genomic_DNA"/>
</dbReference>
<accession>A0A7J0F3W8</accession>
<protein>
    <submittedName>
        <fullName evidence="1">Histone superfamily protein</fullName>
    </submittedName>
</protein>